<dbReference type="InterPro" id="IPR043129">
    <property type="entry name" value="ATPase_NBD"/>
</dbReference>
<gene>
    <name evidence="3" type="ORF">SAMN06265784_11633</name>
</gene>
<evidence type="ECO:0000259" key="2">
    <source>
        <dbReference type="Pfam" id="PF21546"/>
    </source>
</evidence>
<dbReference type="Gene3D" id="3.30.420.40">
    <property type="match status" value="3"/>
</dbReference>
<proteinExistence type="predicted"/>
<dbReference type="RefSeq" id="WP_085489281.1">
    <property type="nucleotide sequence ID" value="NZ_FXAT01000016.1"/>
</dbReference>
<feature type="domain" description="Carbohydrate kinase FGGY N-terminal" evidence="1">
    <location>
        <begin position="137"/>
        <end position="245"/>
    </location>
</feature>
<dbReference type="Proteomes" id="UP000193228">
    <property type="component" value="Unassembled WGS sequence"/>
</dbReference>
<keyword evidence="3" id="KW-0808">Transferase</keyword>
<dbReference type="Pfam" id="PF00370">
    <property type="entry name" value="FGGY_N"/>
    <property type="match status" value="1"/>
</dbReference>
<reference evidence="4" key="1">
    <citation type="submission" date="2017-04" db="EMBL/GenBank/DDBJ databases">
        <authorList>
            <person name="Varghese N."/>
            <person name="Submissions S."/>
        </authorList>
    </citation>
    <scope>NUCLEOTIDE SEQUENCE [LARGE SCALE GENOMIC DNA]</scope>
    <source>
        <strain evidence="4">LMG 29540</strain>
    </source>
</reference>
<dbReference type="SUPFAM" id="SSF53067">
    <property type="entry name" value="Actin-like ATPase domain"/>
    <property type="match status" value="1"/>
</dbReference>
<accession>A0A1X7M3P5</accession>
<feature type="domain" description="Carbohydrate kinase FGGY C-terminal" evidence="2">
    <location>
        <begin position="257"/>
        <end position="430"/>
    </location>
</feature>
<dbReference type="OrthoDB" id="9799608at2"/>
<evidence type="ECO:0000313" key="3">
    <source>
        <dbReference type="EMBL" id="SMG60364.1"/>
    </source>
</evidence>
<keyword evidence="4" id="KW-1185">Reference proteome</keyword>
<name>A0A1X7M3P5_9BURK</name>
<dbReference type="STRING" id="1515439.SAMN06265784_11633"/>
<keyword evidence="3" id="KW-0418">Kinase</keyword>
<protein>
    <submittedName>
        <fullName evidence="3">Sugar (Pentulose or hexulose) kinase</fullName>
    </submittedName>
</protein>
<dbReference type="CDD" id="cd07772">
    <property type="entry name" value="ASKHA_NBD_FGGY_NaCK-like"/>
    <property type="match status" value="1"/>
</dbReference>
<dbReference type="Pfam" id="PF21546">
    <property type="entry name" value="FGGY_C_2"/>
    <property type="match status" value="1"/>
</dbReference>
<evidence type="ECO:0000259" key="1">
    <source>
        <dbReference type="Pfam" id="PF00370"/>
    </source>
</evidence>
<dbReference type="EMBL" id="FXAT01000016">
    <property type="protein sequence ID" value="SMG60364.1"/>
    <property type="molecule type" value="Genomic_DNA"/>
</dbReference>
<dbReference type="InterPro" id="IPR049382">
    <property type="entry name" value="FGGY_C_2"/>
</dbReference>
<dbReference type="InterPro" id="IPR018484">
    <property type="entry name" value="FGGY_N"/>
</dbReference>
<evidence type="ECO:0000313" key="4">
    <source>
        <dbReference type="Proteomes" id="UP000193228"/>
    </source>
</evidence>
<organism evidence="3 4">
    <name type="scientific">Paraburkholderia susongensis</name>
    <dbReference type="NCBI Taxonomy" id="1515439"/>
    <lineage>
        <taxon>Bacteria</taxon>
        <taxon>Pseudomonadati</taxon>
        <taxon>Pseudomonadota</taxon>
        <taxon>Betaproteobacteria</taxon>
        <taxon>Burkholderiales</taxon>
        <taxon>Burkholderiaceae</taxon>
        <taxon>Paraburkholderia</taxon>
    </lineage>
</organism>
<dbReference type="AlphaFoldDB" id="A0A1X7M3P5"/>
<sequence>MNPALNRAHDGRVVVFDIGKTNLKLSLIDEDGTSLSEARCANHAVHAGPYPHFDVDAIWHWLLCELERLPQRHRIGSIITTTHGATVALLGDEALALPVLDYEFTGLGEVDLAYASQRDDFGCTYSPALAGGLNVGKQLYWQARRFPDAFARTRAIVPYPQYWAWRLSGVVAGEVTSWGCHTDLWDVTRGRLAPMVSRLGWQSLIPPLREASATLGTLLPGLAARTGLPANCRVVCGIHDSNASMVKHFYGAPSPQAPLNVISSGTWTLVAGIGAPLSVLDPRRDMLANVDAWGRPLACARFMGGREFALLNAGQANDCRWEDIAALVARRTLALPSFAPLGGPWPDRSGEIRGPQPSSPQESYALATLYTALVTNDCLARLNSTGEIVIEGPLTANRHFAALLATMRPNQAVWISEDRSGTTGGAYLLACQPAGYEPPRSRALPRSIAYLPDYVADWRMLSECVAS</sequence>
<dbReference type="GO" id="GO:0016301">
    <property type="term" value="F:kinase activity"/>
    <property type="evidence" value="ECO:0007669"/>
    <property type="project" value="UniProtKB-KW"/>
</dbReference>
<dbReference type="GO" id="GO:0005975">
    <property type="term" value="P:carbohydrate metabolic process"/>
    <property type="evidence" value="ECO:0007669"/>
    <property type="project" value="InterPro"/>
</dbReference>